<dbReference type="EMBL" id="AP024485">
    <property type="protein sequence ID" value="BCS88440.1"/>
    <property type="molecule type" value="Genomic_DNA"/>
</dbReference>
<protein>
    <submittedName>
        <fullName evidence="8">Radical SAM protein</fullName>
    </submittedName>
</protein>
<dbReference type="Gene3D" id="3.20.20.70">
    <property type="entry name" value="Aldolase class I"/>
    <property type="match status" value="1"/>
</dbReference>
<comment type="cofactor">
    <cofactor evidence="1">
        <name>[4Fe-4S] cluster</name>
        <dbReference type="ChEBI" id="CHEBI:49883"/>
    </cofactor>
</comment>
<dbReference type="RefSeq" id="WP_229596378.1">
    <property type="nucleotide sequence ID" value="NZ_AP024485.1"/>
</dbReference>
<name>A0ABN6ESL1_9BACT</name>
<dbReference type="SFLD" id="SFLDG01067">
    <property type="entry name" value="SPASM/twitch_domain_containing"/>
    <property type="match status" value="1"/>
</dbReference>
<evidence type="ECO:0000256" key="3">
    <source>
        <dbReference type="ARBA" id="ARBA00022691"/>
    </source>
</evidence>
<dbReference type="PANTHER" id="PTHR11228:SF34">
    <property type="entry name" value="TUNGSTEN-CONTAINING ALDEHYDE FERREDOXIN OXIDOREDUCTASE COFACTOR MODIFYING PROTEIN"/>
    <property type="match status" value="1"/>
</dbReference>
<keyword evidence="4" id="KW-0479">Metal-binding</keyword>
<evidence type="ECO:0000313" key="8">
    <source>
        <dbReference type="EMBL" id="BCS88440.1"/>
    </source>
</evidence>
<dbReference type="InterPro" id="IPR013785">
    <property type="entry name" value="Aldolase_TIM"/>
</dbReference>
<dbReference type="PROSITE" id="PS51918">
    <property type="entry name" value="RADICAL_SAM"/>
    <property type="match status" value="1"/>
</dbReference>
<evidence type="ECO:0000313" key="9">
    <source>
        <dbReference type="Proteomes" id="UP001053296"/>
    </source>
</evidence>
<dbReference type="InterPro" id="IPR023885">
    <property type="entry name" value="4Fe4S-binding_SPASM_dom"/>
</dbReference>
<dbReference type="PANTHER" id="PTHR11228">
    <property type="entry name" value="RADICAL SAM DOMAIN PROTEIN"/>
    <property type="match status" value="1"/>
</dbReference>
<evidence type="ECO:0000256" key="4">
    <source>
        <dbReference type="ARBA" id="ARBA00022723"/>
    </source>
</evidence>
<keyword evidence="3" id="KW-0949">S-adenosyl-L-methionine</keyword>
<gene>
    <name evidence="8" type="ORF">PSDVSF_16820</name>
</gene>
<evidence type="ECO:0000259" key="7">
    <source>
        <dbReference type="PROSITE" id="PS51918"/>
    </source>
</evidence>
<keyword evidence="9" id="KW-1185">Reference proteome</keyword>
<evidence type="ECO:0000256" key="1">
    <source>
        <dbReference type="ARBA" id="ARBA00001966"/>
    </source>
</evidence>
<dbReference type="Pfam" id="PF13186">
    <property type="entry name" value="SPASM"/>
    <property type="match status" value="1"/>
</dbReference>
<dbReference type="InterPro" id="IPR017200">
    <property type="entry name" value="PqqE-like"/>
</dbReference>
<dbReference type="InterPro" id="IPR058240">
    <property type="entry name" value="rSAM_sf"/>
</dbReference>
<accession>A0ABN6ESL1</accession>
<organism evidence="8 9">
    <name type="scientific">Pseudodesulfovibrio sediminis</name>
    <dbReference type="NCBI Taxonomy" id="2810563"/>
    <lineage>
        <taxon>Bacteria</taxon>
        <taxon>Pseudomonadati</taxon>
        <taxon>Thermodesulfobacteriota</taxon>
        <taxon>Desulfovibrionia</taxon>
        <taxon>Desulfovibrionales</taxon>
        <taxon>Desulfovibrionaceae</taxon>
    </lineage>
</organism>
<dbReference type="NCBIfam" id="TIGR04085">
    <property type="entry name" value="rSAM_more_4Fe4S"/>
    <property type="match status" value="1"/>
</dbReference>
<evidence type="ECO:0000256" key="6">
    <source>
        <dbReference type="ARBA" id="ARBA00023014"/>
    </source>
</evidence>
<dbReference type="Pfam" id="PF04055">
    <property type="entry name" value="Radical_SAM"/>
    <property type="match status" value="1"/>
</dbReference>
<dbReference type="PROSITE" id="PS01305">
    <property type="entry name" value="MOAA_NIFB_PQQE"/>
    <property type="match status" value="1"/>
</dbReference>
<dbReference type="SFLD" id="SFLDG01386">
    <property type="entry name" value="main_SPASM_domain-containing"/>
    <property type="match status" value="1"/>
</dbReference>
<proteinExistence type="predicted"/>
<dbReference type="SFLD" id="SFLDS00029">
    <property type="entry name" value="Radical_SAM"/>
    <property type="match status" value="1"/>
</dbReference>
<dbReference type="InterPro" id="IPR007197">
    <property type="entry name" value="rSAM"/>
</dbReference>
<sequence length="356" mass="39826">MTGNKCWGSPFTDDEIDEANKNGRLLTMELELSRACNLNCIYCYADSGLPLDNELSYEEIVDTLDQGIALGARKIIVLGGGEPMVYPRIMDVLQAIHERGCEIELFTNGILLTQEIVEKFKEFKVNPVIKCNSLKPDVQDHLAGKKGAFEGIRKGFQLLLDAGYPSNGLTLGAQTIICQANYTELPEIWRYLRNRDIIPYFEVITEQGRAKTHGSLAVQPKQLQPLFEELSAIDQNEFGVEWKPKPPVAAFTCRRHLFSCTLTTTGNIIPCPGVDAPAGNIRRHKLADILATATIFKELRDIRQTIKGDCKECELSSECYGCRGMAYHHTGDYLASDPLCWRNKSVVFHETTDCQS</sequence>
<dbReference type="InterPro" id="IPR000385">
    <property type="entry name" value="MoaA_NifB_PqqE_Fe-S-bd_CS"/>
</dbReference>
<dbReference type="InterPro" id="IPR050377">
    <property type="entry name" value="Radical_SAM_PqqE_MftC-like"/>
</dbReference>
<keyword evidence="5" id="KW-0408">Iron</keyword>
<dbReference type="CDD" id="cd01335">
    <property type="entry name" value="Radical_SAM"/>
    <property type="match status" value="1"/>
</dbReference>
<feature type="domain" description="Radical SAM core" evidence="7">
    <location>
        <begin position="22"/>
        <end position="241"/>
    </location>
</feature>
<keyword evidence="2" id="KW-0004">4Fe-4S</keyword>
<evidence type="ECO:0000256" key="2">
    <source>
        <dbReference type="ARBA" id="ARBA00022485"/>
    </source>
</evidence>
<dbReference type="PIRSF" id="PIRSF037420">
    <property type="entry name" value="PQQ_syn_pqqE"/>
    <property type="match status" value="1"/>
</dbReference>
<keyword evidence="6" id="KW-0411">Iron-sulfur</keyword>
<dbReference type="Proteomes" id="UP001053296">
    <property type="component" value="Chromosome"/>
</dbReference>
<reference evidence="8" key="1">
    <citation type="journal article" date="2022" name="Arch. Microbiol.">
        <title>Pseudodesulfovibrio sediminis sp. nov., a mesophilic and neutrophilic sulfate-reducing bacterium isolated from sediment of a brackish lake.</title>
        <authorList>
            <person name="Takahashi A."/>
            <person name="Kojima H."/>
            <person name="Watanabe M."/>
            <person name="Fukui M."/>
        </authorList>
    </citation>
    <scope>NUCLEOTIDE SEQUENCE</scope>
    <source>
        <strain evidence="8">SF6</strain>
    </source>
</reference>
<dbReference type="SUPFAM" id="SSF102114">
    <property type="entry name" value="Radical SAM enzymes"/>
    <property type="match status" value="1"/>
</dbReference>
<evidence type="ECO:0000256" key="5">
    <source>
        <dbReference type="ARBA" id="ARBA00023004"/>
    </source>
</evidence>